<evidence type="ECO:0000313" key="1">
    <source>
        <dbReference type="EMBL" id="KAH7924318.1"/>
    </source>
</evidence>
<sequence length="133" mass="12629">RGAGVPTPPSLEESLSGAAPASLFGDNPLIQRAAEGAVVAGSASTLGGAGAPPQPASISFGNAGAPANPSATGNLAGSSGNAPDVVPAISAEGEGPMMVEPSGNAAIQPEHSGNAAIQTHTRDDAGDAIIPDE</sequence>
<accession>A0ACB8BGC4</accession>
<proteinExistence type="predicted"/>
<gene>
    <name evidence="1" type="ORF">BV22DRAFT_1129957</name>
</gene>
<feature type="non-terminal residue" evidence="1">
    <location>
        <position position="1"/>
    </location>
</feature>
<dbReference type="Proteomes" id="UP000790709">
    <property type="component" value="Unassembled WGS sequence"/>
</dbReference>
<name>A0ACB8BGC4_9AGAM</name>
<protein>
    <submittedName>
        <fullName evidence="1">Uncharacterized protein</fullName>
    </submittedName>
</protein>
<dbReference type="EMBL" id="MU266428">
    <property type="protein sequence ID" value="KAH7924318.1"/>
    <property type="molecule type" value="Genomic_DNA"/>
</dbReference>
<evidence type="ECO:0000313" key="2">
    <source>
        <dbReference type="Proteomes" id="UP000790709"/>
    </source>
</evidence>
<keyword evidence="2" id="KW-1185">Reference proteome</keyword>
<reference evidence="1" key="1">
    <citation type="journal article" date="2021" name="New Phytol.">
        <title>Evolutionary innovations through gain and loss of genes in the ectomycorrhizal Boletales.</title>
        <authorList>
            <person name="Wu G."/>
            <person name="Miyauchi S."/>
            <person name="Morin E."/>
            <person name="Kuo A."/>
            <person name="Drula E."/>
            <person name="Varga T."/>
            <person name="Kohler A."/>
            <person name="Feng B."/>
            <person name="Cao Y."/>
            <person name="Lipzen A."/>
            <person name="Daum C."/>
            <person name="Hundley H."/>
            <person name="Pangilinan J."/>
            <person name="Johnson J."/>
            <person name="Barry K."/>
            <person name="LaButti K."/>
            <person name="Ng V."/>
            <person name="Ahrendt S."/>
            <person name="Min B."/>
            <person name="Choi I.G."/>
            <person name="Park H."/>
            <person name="Plett J.M."/>
            <person name="Magnuson J."/>
            <person name="Spatafora J.W."/>
            <person name="Nagy L.G."/>
            <person name="Henrissat B."/>
            <person name="Grigoriev I.V."/>
            <person name="Yang Z.L."/>
            <person name="Xu J."/>
            <person name="Martin F.M."/>
        </authorList>
    </citation>
    <scope>NUCLEOTIDE SEQUENCE</scope>
    <source>
        <strain evidence="1">KUC20120723A-06</strain>
    </source>
</reference>
<organism evidence="1 2">
    <name type="scientific">Leucogyrophana mollusca</name>
    <dbReference type="NCBI Taxonomy" id="85980"/>
    <lineage>
        <taxon>Eukaryota</taxon>
        <taxon>Fungi</taxon>
        <taxon>Dikarya</taxon>
        <taxon>Basidiomycota</taxon>
        <taxon>Agaricomycotina</taxon>
        <taxon>Agaricomycetes</taxon>
        <taxon>Agaricomycetidae</taxon>
        <taxon>Boletales</taxon>
        <taxon>Boletales incertae sedis</taxon>
        <taxon>Leucogyrophana</taxon>
    </lineage>
</organism>
<comment type="caution">
    <text evidence="1">The sequence shown here is derived from an EMBL/GenBank/DDBJ whole genome shotgun (WGS) entry which is preliminary data.</text>
</comment>